<dbReference type="InterPro" id="IPR006680">
    <property type="entry name" value="Amidohydro-rel"/>
</dbReference>
<evidence type="ECO:0000256" key="1">
    <source>
        <dbReference type="ARBA" id="ARBA00001947"/>
    </source>
</evidence>
<evidence type="ECO:0000313" key="10">
    <source>
        <dbReference type="EMBL" id="PNY26235.1"/>
    </source>
</evidence>
<dbReference type="PANTHER" id="PTHR43137:SF1">
    <property type="entry name" value="DIHYDROOROTASE"/>
    <property type="match status" value="1"/>
</dbReference>
<evidence type="ECO:0000256" key="5">
    <source>
        <dbReference type="ARBA" id="ARBA00022723"/>
    </source>
</evidence>
<dbReference type="STRING" id="45235.A0A2K3QFD5"/>
<feature type="domain" description="Amidohydrolase-related" evidence="9">
    <location>
        <begin position="133"/>
        <end position="233"/>
    </location>
</feature>
<comment type="caution">
    <text evidence="10">The sequence shown here is derived from an EMBL/GenBank/DDBJ whole genome shotgun (WGS) entry which is preliminary data.</text>
</comment>
<dbReference type="AlphaFoldDB" id="A0A2K3QFD5"/>
<evidence type="ECO:0000256" key="3">
    <source>
        <dbReference type="ARBA" id="ARBA00005631"/>
    </source>
</evidence>
<dbReference type="Gene3D" id="3.20.20.140">
    <property type="entry name" value="Metal-dependent hydrolases"/>
    <property type="match status" value="1"/>
</dbReference>
<dbReference type="Proteomes" id="UP000236621">
    <property type="component" value="Unassembled WGS sequence"/>
</dbReference>
<comment type="pathway">
    <text evidence="2">Pyrimidine metabolism; UMP biosynthesis via de novo pathway; (S)-dihydroorotate from bicarbonate: step 3/3.</text>
</comment>
<dbReference type="EMBL" id="NRSZ01000579">
    <property type="protein sequence ID" value="PNY26235.1"/>
    <property type="molecule type" value="Genomic_DNA"/>
</dbReference>
<evidence type="ECO:0000313" key="11">
    <source>
        <dbReference type="Proteomes" id="UP000236621"/>
    </source>
</evidence>
<evidence type="ECO:0000256" key="6">
    <source>
        <dbReference type="ARBA" id="ARBA00022801"/>
    </source>
</evidence>
<dbReference type="Pfam" id="PF04909">
    <property type="entry name" value="Amidohydro_2"/>
    <property type="match status" value="1"/>
</dbReference>
<proteinExistence type="inferred from homology"/>
<dbReference type="InterPro" id="IPR002195">
    <property type="entry name" value="Dihydroorotase_CS"/>
</dbReference>
<dbReference type="NCBIfam" id="TIGR00856">
    <property type="entry name" value="pyrC_dimer"/>
    <property type="match status" value="1"/>
</dbReference>
<evidence type="ECO:0000256" key="2">
    <source>
        <dbReference type="ARBA" id="ARBA00004880"/>
    </source>
</evidence>
<dbReference type="FunFam" id="3.20.20.140:FF:000041">
    <property type="entry name" value="Dihydroorotase, variant"/>
    <property type="match status" value="1"/>
</dbReference>
<evidence type="ECO:0000256" key="8">
    <source>
        <dbReference type="ARBA" id="ARBA00022975"/>
    </source>
</evidence>
<accession>A0A2K3QFD5</accession>
<dbReference type="GO" id="GO:0046872">
    <property type="term" value="F:metal ion binding"/>
    <property type="evidence" value="ECO:0007669"/>
    <property type="project" value="UniProtKB-KW"/>
</dbReference>
<feature type="non-terminal residue" evidence="10">
    <location>
        <position position="1"/>
    </location>
</feature>
<dbReference type="InterPro" id="IPR004721">
    <property type="entry name" value="DHOdimr"/>
</dbReference>
<organism evidence="10 11">
    <name type="scientific">Tolypocladium capitatum</name>
    <dbReference type="NCBI Taxonomy" id="45235"/>
    <lineage>
        <taxon>Eukaryota</taxon>
        <taxon>Fungi</taxon>
        <taxon>Dikarya</taxon>
        <taxon>Ascomycota</taxon>
        <taxon>Pezizomycotina</taxon>
        <taxon>Sordariomycetes</taxon>
        <taxon>Hypocreomycetidae</taxon>
        <taxon>Hypocreales</taxon>
        <taxon>Ophiocordycipitaceae</taxon>
        <taxon>Tolypocladium</taxon>
    </lineage>
</organism>
<evidence type="ECO:0000259" key="9">
    <source>
        <dbReference type="Pfam" id="PF04909"/>
    </source>
</evidence>
<gene>
    <name evidence="10" type="ORF">TCAP_03830</name>
</gene>
<protein>
    <recommendedName>
        <fullName evidence="4">dihydroorotase</fullName>
        <ecNumber evidence="4">3.5.2.3</ecNumber>
    </recommendedName>
</protein>
<keyword evidence="5" id="KW-0479">Metal-binding</keyword>
<dbReference type="PROSITE" id="PS00482">
    <property type="entry name" value="DIHYDROOROTASE_1"/>
    <property type="match status" value="1"/>
</dbReference>
<comment type="cofactor">
    <cofactor evidence="1">
        <name>Zn(2+)</name>
        <dbReference type="ChEBI" id="CHEBI:29105"/>
    </cofactor>
</comment>
<dbReference type="SUPFAM" id="SSF51556">
    <property type="entry name" value="Metallo-dependent hydrolases"/>
    <property type="match status" value="1"/>
</dbReference>
<comment type="similarity">
    <text evidence="3">Belongs to the metallo-dependent hydrolases superfamily. DHOase family. Class II DHOase subfamily.</text>
</comment>
<dbReference type="HAMAP" id="MF_00219">
    <property type="entry name" value="PyrC_classII"/>
    <property type="match status" value="1"/>
</dbReference>
<name>A0A2K3QFD5_9HYPO</name>
<evidence type="ECO:0000256" key="7">
    <source>
        <dbReference type="ARBA" id="ARBA00022833"/>
    </source>
</evidence>
<dbReference type="GO" id="GO:0044205">
    <property type="term" value="P:'de novo' UMP biosynthetic process"/>
    <property type="evidence" value="ECO:0007669"/>
    <property type="project" value="UniProtKB-UniPathway"/>
</dbReference>
<dbReference type="PROSITE" id="PS00483">
    <property type="entry name" value="DIHYDROOROTASE_2"/>
    <property type="match status" value="1"/>
</dbReference>
<evidence type="ECO:0000256" key="4">
    <source>
        <dbReference type="ARBA" id="ARBA00012860"/>
    </source>
</evidence>
<dbReference type="UniPathway" id="UPA00070">
    <property type="reaction ID" value="UER00117"/>
</dbReference>
<dbReference type="EC" id="3.5.2.3" evidence="4"/>
<keyword evidence="7" id="KW-0862">Zinc</keyword>
<reference evidence="10 11" key="1">
    <citation type="submission" date="2017-08" db="EMBL/GenBank/DDBJ databases">
        <title>Harnessing the power of phylogenomics to disentangle the directionality and signatures of interkingdom host jumping in the parasitic fungal genus Tolypocladium.</title>
        <authorList>
            <person name="Quandt C.A."/>
            <person name="Patterson W."/>
            <person name="Spatafora J.W."/>
        </authorList>
    </citation>
    <scope>NUCLEOTIDE SEQUENCE [LARGE SCALE GENOMIC DNA]</scope>
    <source>
        <strain evidence="10 11">CBS 113982</strain>
    </source>
</reference>
<dbReference type="GO" id="GO:0004151">
    <property type="term" value="F:dihydroorotase activity"/>
    <property type="evidence" value="ECO:0007669"/>
    <property type="project" value="UniProtKB-EC"/>
</dbReference>
<keyword evidence="11" id="KW-1185">Reference proteome</keyword>
<dbReference type="InterPro" id="IPR032466">
    <property type="entry name" value="Metal_Hydrolase"/>
</dbReference>
<dbReference type="GO" id="GO:0006207">
    <property type="term" value="P:'de novo' pyrimidine nucleobase biosynthetic process"/>
    <property type="evidence" value="ECO:0007669"/>
    <property type="project" value="TreeGrafter"/>
</dbReference>
<dbReference type="PANTHER" id="PTHR43137">
    <property type="entry name" value="DIHYDROOROTASE"/>
    <property type="match status" value="1"/>
</dbReference>
<dbReference type="GO" id="GO:0005737">
    <property type="term" value="C:cytoplasm"/>
    <property type="evidence" value="ECO:0007669"/>
    <property type="project" value="TreeGrafter"/>
</dbReference>
<sequence length="408" mass="44796">LARNAYQERAKDRQLRGCRGSERQIRERFLPWDTRLVLPLTGNRLTARRENHLDMTLGPFQLPAAADFHVHLRDGPMSAAVVPTIRRGGVNTAYVMPNLVPPITSVSQALEYKARLEGVDPSVTYLMTLYLHESITPEVVREAKQAGISGIKSYPAGVTTNSSSGVLSYEPFYPVFAAMEECGLVLNLHGEIPSDQKQGITILNAESRFLPTLKLLHSKFPKLRIVLEHCSTKDAVEAVKACGDTVVGTLTCHHLFLTVDDWAGEVFSFCKPVAKTPEDRTALVQALVASKGEFFLGTDSAPHDISAKKGKGKTAAGVFTQPYACQLTMTALEEAIDRGEIKESDVTQELLEGFFGGYGRKFYGVEDKSGQRIRLSKGQEAVSGNIVGEGVEVVPFRSGQQTWTVEWI</sequence>
<keyword evidence="6" id="KW-0378">Hydrolase</keyword>
<keyword evidence="8" id="KW-0665">Pyrimidine biosynthesis</keyword>
<dbReference type="OrthoDB" id="1670005at2759"/>